<organism evidence="2 3">
    <name type="scientific">Xenorhabdus innexi</name>
    <dbReference type="NCBI Taxonomy" id="290109"/>
    <lineage>
        <taxon>Bacteria</taxon>
        <taxon>Pseudomonadati</taxon>
        <taxon>Pseudomonadota</taxon>
        <taxon>Gammaproteobacteria</taxon>
        <taxon>Enterobacterales</taxon>
        <taxon>Morganellaceae</taxon>
        <taxon>Xenorhabdus</taxon>
    </lineage>
</organism>
<accession>A0A1N6MR60</accession>
<proteinExistence type="predicted"/>
<name>A0A1N6MR60_9GAMM</name>
<reference evidence="1 4" key="3">
    <citation type="journal article" date="2017" name="Nat. Microbiol.">
        <title>Natural product diversity associated with the nematode symbionts Photorhabdus and Xenorhabdus.</title>
        <authorList>
            <person name="Tobias N.J."/>
            <person name="Wolff H."/>
            <person name="Djahanschiri B."/>
            <person name="Grundmann F."/>
            <person name="Kronenwerth M."/>
            <person name="Shi Y.M."/>
            <person name="Simonyi S."/>
            <person name="Grun P."/>
            <person name="Shapiro-Ilan D."/>
            <person name="Pidot S.J."/>
            <person name="Stinear T.P."/>
            <person name="Ebersberger I."/>
            <person name="Bode H.B."/>
        </authorList>
    </citation>
    <scope>NUCLEOTIDE SEQUENCE [LARGE SCALE GENOMIC DNA]</scope>
    <source>
        <strain evidence="1 4">DSM 16336</strain>
    </source>
</reference>
<evidence type="ECO:0000313" key="4">
    <source>
        <dbReference type="Proteomes" id="UP000224871"/>
    </source>
</evidence>
<reference evidence="2" key="2">
    <citation type="submission" date="2016-12" db="EMBL/GenBank/DDBJ databases">
        <authorList>
            <person name="Song W.-J."/>
            <person name="Kurnit D.M."/>
        </authorList>
    </citation>
    <scope>NUCLEOTIDE SEQUENCE [LARGE SCALE GENOMIC DNA]</scope>
    <source>
        <strain evidence="2">HGB1681</strain>
    </source>
</reference>
<gene>
    <name evidence="1" type="ORF">Xinn_01745</name>
    <name evidence="2" type="ORF">XIS1_1110006</name>
</gene>
<dbReference type="EMBL" id="NIBU01000016">
    <property type="protein sequence ID" value="PHM36212.1"/>
    <property type="molecule type" value="Genomic_DNA"/>
</dbReference>
<sequence length="153" mass="17687">MKKFEIKYPGDVQIYDSPSVERLEKIFLSEDKSLWKLPAGGRIQYSSPEGDEIILMYIYCFDISKVSISYTVHKKEGYFALANSDLINKFIDAHDENLVPLGSCVALNEAYIIIREFLDDPTKKPSHIQWISSDDVDYRDFYKLLGIDDDDDE</sequence>
<dbReference type="AlphaFoldDB" id="A0A1N6MR60"/>
<protein>
    <submittedName>
        <fullName evidence="2">Uncharacterized protein</fullName>
    </submittedName>
</protein>
<dbReference type="RefSeq" id="WP_086954655.1">
    <property type="nucleotide sequence ID" value="NZ_CAWNQC010000068.1"/>
</dbReference>
<evidence type="ECO:0000313" key="3">
    <source>
        <dbReference type="Proteomes" id="UP000196435"/>
    </source>
</evidence>
<evidence type="ECO:0000313" key="2">
    <source>
        <dbReference type="EMBL" id="SIP71229.1"/>
    </source>
</evidence>
<reference evidence="3" key="1">
    <citation type="submission" date="2016-12" db="EMBL/GenBank/DDBJ databases">
        <authorList>
            <person name="Gaudriault S."/>
        </authorList>
    </citation>
    <scope>NUCLEOTIDE SEQUENCE [LARGE SCALE GENOMIC DNA]</scope>
    <source>
        <strain evidence="3">HGB1681 (deposited as PTA-6826 in the American Type Culture Collection)</strain>
    </source>
</reference>
<keyword evidence="4" id="KW-1185">Reference proteome</keyword>
<evidence type="ECO:0000313" key="1">
    <source>
        <dbReference type="EMBL" id="PHM36212.1"/>
    </source>
</evidence>
<dbReference type="Proteomes" id="UP000224871">
    <property type="component" value="Unassembled WGS sequence"/>
</dbReference>
<dbReference type="EMBL" id="FTLG01000015">
    <property type="protein sequence ID" value="SIP71229.1"/>
    <property type="molecule type" value="Genomic_DNA"/>
</dbReference>
<dbReference type="Proteomes" id="UP000196435">
    <property type="component" value="Unassembled WGS sequence"/>
</dbReference>
<dbReference type="OrthoDB" id="10009824at2"/>